<sequence length="139" mass="15318">PVSPGQPGWICSQNEEPEPFEEIQQDPSQRLGEQHPLIKPEKPEESVALPSKANNNDGSHMCADHSDTNPIEDEMTNCHFASKIKVEFMNSSFTEDAPDLPLGTSDIYRAQHPNQPTYTNSEAPATVSQHSSSSHDANH</sequence>
<proteinExistence type="predicted"/>
<feature type="compositionally biased region" description="Acidic residues" evidence="1">
    <location>
        <begin position="15"/>
        <end position="24"/>
    </location>
</feature>
<name>A0ABD0RJP3_CIRMR</name>
<protein>
    <submittedName>
        <fullName evidence="2">Uncharacterized protein</fullName>
    </submittedName>
</protein>
<feature type="compositionally biased region" description="Basic and acidic residues" evidence="1">
    <location>
        <begin position="32"/>
        <end position="45"/>
    </location>
</feature>
<reference evidence="2 3" key="1">
    <citation type="submission" date="2024-05" db="EMBL/GenBank/DDBJ databases">
        <title>Genome sequencing and assembly of Indian major carp, Cirrhinus mrigala (Hamilton, 1822).</title>
        <authorList>
            <person name="Mohindra V."/>
            <person name="Chowdhury L.M."/>
            <person name="Lal K."/>
            <person name="Jena J.K."/>
        </authorList>
    </citation>
    <scope>NUCLEOTIDE SEQUENCE [LARGE SCALE GENOMIC DNA]</scope>
    <source>
        <strain evidence="2">CM1030</strain>
        <tissue evidence="2">Blood</tissue>
    </source>
</reference>
<dbReference type="AlphaFoldDB" id="A0ABD0RJP3"/>
<evidence type="ECO:0000313" key="2">
    <source>
        <dbReference type="EMBL" id="KAL0198057.1"/>
    </source>
</evidence>
<evidence type="ECO:0000256" key="1">
    <source>
        <dbReference type="SAM" id="MobiDB-lite"/>
    </source>
</evidence>
<organism evidence="2 3">
    <name type="scientific">Cirrhinus mrigala</name>
    <name type="common">Mrigala</name>
    <dbReference type="NCBI Taxonomy" id="683832"/>
    <lineage>
        <taxon>Eukaryota</taxon>
        <taxon>Metazoa</taxon>
        <taxon>Chordata</taxon>
        <taxon>Craniata</taxon>
        <taxon>Vertebrata</taxon>
        <taxon>Euteleostomi</taxon>
        <taxon>Actinopterygii</taxon>
        <taxon>Neopterygii</taxon>
        <taxon>Teleostei</taxon>
        <taxon>Ostariophysi</taxon>
        <taxon>Cypriniformes</taxon>
        <taxon>Cyprinidae</taxon>
        <taxon>Labeoninae</taxon>
        <taxon>Labeonini</taxon>
        <taxon>Cirrhinus</taxon>
    </lineage>
</organism>
<feature type="region of interest" description="Disordered" evidence="1">
    <location>
        <begin position="1"/>
        <end position="69"/>
    </location>
</feature>
<feature type="non-terminal residue" evidence="2">
    <location>
        <position position="139"/>
    </location>
</feature>
<feature type="region of interest" description="Disordered" evidence="1">
    <location>
        <begin position="94"/>
        <end position="139"/>
    </location>
</feature>
<keyword evidence="3" id="KW-1185">Reference proteome</keyword>
<dbReference type="Proteomes" id="UP001529510">
    <property type="component" value="Unassembled WGS sequence"/>
</dbReference>
<accession>A0ABD0RJP3</accession>
<dbReference type="EMBL" id="JAMKFB020000003">
    <property type="protein sequence ID" value="KAL0198057.1"/>
    <property type="molecule type" value="Genomic_DNA"/>
</dbReference>
<feature type="compositionally biased region" description="Polar residues" evidence="1">
    <location>
        <begin position="112"/>
        <end position="139"/>
    </location>
</feature>
<comment type="caution">
    <text evidence="2">The sequence shown here is derived from an EMBL/GenBank/DDBJ whole genome shotgun (WGS) entry which is preliminary data.</text>
</comment>
<evidence type="ECO:0000313" key="3">
    <source>
        <dbReference type="Proteomes" id="UP001529510"/>
    </source>
</evidence>
<gene>
    <name evidence="2" type="ORF">M9458_006597</name>
</gene>
<feature type="non-terminal residue" evidence="2">
    <location>
        <position position="1"/>
    </location>
</feature>